<name>A0AAW9PTD5_9CYAN</name>
<dbReference type="AlphaFoldDB" id="A0AAW9PTD5"/>
<proteinExistence type="predicted"/>
<dbReference type="RefSeq" id="WP_330481611.1">
    <property type="nucleotide sequence ID" value="NZ_JAZBJZ010000001.1"/>
</dbReference>
<dbReference type="GO" id="GO:0008784">
    <property type="term" value="F:alanine racemase activity"/>
    <property type="evidence" value="ECO:0007669"/>
    <property type="project" value="UniProtKB-EC"/>
</dbReference>
<dbReference type="Gene3D" id="2.40.37.10">
    <property type="entry name" value="Lyase, Ornithine Decarboxylase, Chain A, domain 1"/>
    <property type="match status" value="1"/>
</dbReference>
<comment type="cofactor">
    <cofactor evidence="1 3">
        <name>pyridoxal 5'-phosphate</name>
        <dbReference type="ChEBI" id="CHEBI:597326"/>
    </cofactor>
</comment>
<feature type="domain" description="Orn/DAP/Arg decarboxylase 2 N-terminal" evidence="4">
    <location>
        <begin position="61"/>
        <end position="313"/>
    </location>
</feature>
<dbReference type="Proteomes" id="UP001333818">
    <property type="component" value="Unassembled WGS sequence"/>
</dbReference>
<dbReference type="InterPro" id="IPR022644">
    <property type="entry name" value="De-COase2_N"/>
</dbReference>
<dbReference type="InterPro" id="IPR000183">
    <property type="entry name" value="Orn/DAP/Arg_de-COase"/>
</dbReference>
<evidence type="ECO:0000256" key="1">
    <source>
        <dbReference type="ARBA" id="ARBA00001933"/>
    </source>
</evidence>
<keyword evidence="2 3" id="KW-0663">Pyridoxal phosphate</keyword>
<dbReference type="EC" id="5.1.1.1" evidence="5"/>
<dbReference type="InterPro" id="IPR022657">
    <property type="entry name" value="De-COase2_CS"/>
</dbReference>
<dbReference type="InterPro" id="IPR029066">
    <property type="entry name" value="PLP-binding_barrel"/>
</dbReference>
<dbReference type="SUPFAM" id="SSF50621">
    <property type="entry name" value="Alanine racemase C-terminal domain-like"/>
    <property type="match status" value="1"/>
</dbReference>
<sequence>MKTATSTYEKPSIQQLKSGLMNKFAGVTSAYNQIKSSIAGVPVDDLVAQFGSPLFVYSERSLRRKFRTMRHAFTTRYPDVTFGWSYKTNYLKAICAILHQEGAIAELVSKMEYDKAKALGIPGKQIILNGPHKPFDLLEAAVRDGVTINIDHLDEIEDLEAIATLLGQTISVGIRLNLDAGIQPCWSRFGFNLESGQAMEAIHRIARGGKLKINGLHSHIGTYIMEPSAYSRQVEKMVKFGYNIEALYGWQMEYIDIGGGFPSRSRLKGTYHAADVLLPSIEEYADAICDSLWKHLRSGHTPKLIIESGRAVVDEAGSLITSVCGTKRLPDSTRAYVMDAGVNLLFTSFWYRFDIALDRHVPGTAEPSVVYGPMCMNIDVIAESISLPPLSRGDRMVISTVGAYNNTQWLQFIEYRPNVVLVTETGEVELIRAAEDLSDLERREHLPARLASNAFNALPQLSSVGWK</sequence>
<accession>A0AAW9PTD5</accession>
<dbReference type="GO" id="GO:0009089">
    <property type="term" value="P:lysine biosynthetic process via diaminopimelate"/>
    <property type="evidence" value="ECO:0007669"/>
    <property type="project" value="TreeGrafter"/>
</dbReference>
<dbReference type="PANTHER" id="PTHR43727:SF2">
    <property type="entry name" value="GROUP IV DECARBOXYLASE"/>
    <property type="match status" value="1"/>
</dbReference>
<gene>
    <name evidence="5" type="ORF">V2H45_00350</name>
</gene>
<dbReference type="InterPro" id="IPR009006">
    <property type="entry name" value="Ala_racemase/Decarboxylase_C"/>
</dbReference>
<comment type="caution">
    <text evidence="5">The sequence shown here is derived from an EMBL/GenBank/DDBJ whole genome shotgun (WGS) entry which is preliminary data.</text>
</comment>
<dbReference type="CDD" id="cd06841">
    <property type="entry name" value="PLPDE_III_MccE_like"/>
    <property type="match status" value="1"/>
</dbReference>
<dbReference type="PANTHER" id="PTHR43727">
    <property type="entry name" value="DIAMINOPIMELATE DECARBOXYLASE"/>
    <property type="match status" value="1"/>
</dbReference>
<evidence type="ECO:0000256" key="3">
    <source>
        <dbReference type="PIRSR" id="PIRSR600183-50"/>
    </source>
</evidence>
<organism evidence="5 6">
    <name type="scientific">Tumidithrix elongata BACA0141</name>
    <dbReference type="NCBI Taxonomy" id="2716417"/>
    <lineage>
        <taxon>Bacteria</taxon>
        <taxon>Bacillati</taxon>
        <taxon>Cyanobacteriota</taxon>
        <taxon>Cyanophyceae</taxon>
        <taxon>Pseudanabaenales</taxon>
        <taxon>Pseudanabaenaceae</taxon>
        <taxon>Tumidithrix</taxon>
        <taxon>Tumidithrix elongata</taxon>
    </lineage>
</organism>
<dbReference type="PROSITE" id="PS00879">
    <property type="entry name" value="ODR_DC_2_2"/>
    <property type="match status" value="1"/>
</dbReference>
<reference evidence="5" key="1">
    <citation type="submission" date="2024-01" db="EMBL/GenBank/DDBJ databases">
        <title>Bank of Algae and Cyanobacteria of the Azores (BACA) strain genomes.</title>
        <authorList>
            <person name="Luz R."/>
            <person name="Cordeiro R."/>
            <person name="Fonseca A."/>
            <person name="Goncalves V."/>
        </authorList>
    </citation>
    <scope>NUCLEOTIDE SEQUENCE</scope>
    <source>
        <strain evidence="5">BACA0141</strain>
    </source>
</reference>
<dbReference type="Gene3D" id="3.20.20.10">
    <property type="entry name" value="Alanine racemase"/>
    <property type="match status" value="1"/>
</dbReference>
<dbReference type="GO" id="GO:0008836">
    <property type="term" value="F:diaminopimelate decarboxylase activity"/>
    <property type="evidence" value="ECO:0007669"/>
    <property type="project" value="TreeGrafter"/>
</dbReference>
<dbReference type="Pfam" id="PF02784">
    <property type="entry name" value="Orn_Arg_deC_N"/>
    <property type="match status" value="1"/>
</dbReference>
<dbReference type="SUPFAM" id="SSF51419">
    <property type="entry name" value="PLP-binding barrel"/>
    <property type="match status" value="1"/>
</dbReference>
<feature type="active site" description="Proton donor" evidence="3">
    <location>
        <position position="375"/>
    </location>
</feature>
<dbReference type="EMBL" id="JAZBJZ010000001">
    <property type="protein sequence ID" value="MEE3715188.1"/>
    <property type="molecule type" value="Genomic_DNA"/>
</dbReference>
<keyword evidence="5" id="KW-0413">Isomerase</keyword>
<evidence type="ECO:0000313" key="5">
    <source>
        <dbReference type="EMBL" id="MEE3715188.1"/>
    </source>
</evidence>
<evidence type="ECO:0000259" key="4">
    <source>
        <dbReference type="Pfam" id="PF02784"/>
    </source>
</evidence>
<evidence type="ECO:0000256" key="2">
    <source>
        <dbReference type="ARBA" id="ARBA00022898"/>
    </source>
</evidence>
<protein>
    <submittedName>
        <fullName evidence="5">Alanine racemase</fullName>
        <ecNumber evidence="5">5.1.1.1</ecNumber>
    </submittedName>
</protein>
<dbReference type="PRINTS" id="PR01179">
    <property type="entry name" value="ODADCRBXLASE"/>
</dbReference>
<evidence type="ECO:0000313" key="6">
    <source>
        <dbReference type="Proteomes" id="UP001333818"/>
    </source>
</evidence>
<keyword evidence="6" id="KW-1185">Reference proteome</keyword>
<feature type="modified residue" description="N6-(pyridoxal phosphate)lysine" evidence="3">
    <location>
        <position position="87"/>
    </location>
</feature>